<feature type="region of interest" description="Disordered" evidence="1">
    <location>
        <begin position="269"/>
        <end position="330"/>
    </location>
</feature>
<protein>
    <submittedName>
        <fullName evidence="2">Uncharacterized protein</fullName>
    </submittedName>
</protein>
<gene>
    <name evidence="2" type="ORF">POL72_14965</name>
</gene>
<evidence type="ECO:0000256" key="1">
    <source>
        <dbReference type="SAM" id="MobiDB-lite"/>
    </source>
</evidence>
<sequence length="436" mass="44403">MPKGPLIHAVAPAPSVAPIDAALAIGRTRARAVATAPRLGVWMLDVRPRRGAAVAMGGFEGIAAVFKLPALQGERPAPQGISAAGPAPVARGPEPQGISATAAPALVFGGHGLEPGGILAAAAPASSPAVTTGGLERSPSVATGGLERSPAVATGELDRLPTVATGGLERSPAFATGELEGLPAVTMVEPLRSPRIPAVFELAGPDAVPARSPLPQRGGALEGSAVMPFLHSRRMAMASMRSAAGVWGPIVSPLLPAASSLSRWVVPNVSGPNLSTGPDRRRAAPYTPLADHGAASPPRGAVDPLGSIPERGDSPTDGARGSSTVDVDLPDIDVPSPARDAAAPTEAPIEGPALVHRRAPARSLPARGLDGLAGPLIDLVRREVSEEVARAAEHKPPPPPPPAHRVDVESDDFVRGLMNRMASIARDEQFRSGRLR</sequence>
<accession>A0ABT5C1H6</accession>
<evidence type="ECO:0000313" key="3">
    <source>
        <dbReference type="Proteomes" id="UP001217485"/>
    </source>
</evidence>
<organism evidence="2 3">
    <name type="scientific">Sorangium atrum</name>
    <dbReference type="NCBI Taxonomy" id="2995308"/>
    <lineage>
        <taxon>Bacteria</taxon>
        <taxon>Pseudomonadati</taxon>
        <taxon>Myxococcota</taxon>
        <taxon>Polyangia</taxon>
        <taxon>Polyangiales</taxon>
        <taxon>Polyangiaceae</taxon>
        <taxon>Sorangium</taxon>
    </lineage>
</organism>
<feature type="region of interest" description="Disordered" evidence="1">
    <location>
        <begin position="388"/>
        <end position="408"/>
    </location>
</feature>
<name>A0ABT5C1H6_9BACT</name>
<dbReference type="EMBL" id="JAQNDK010000002">
    <property type="protein sequence ID" value="MDC0679042.1"/>
    <property type="molecule type" value="Genomic_DNA"/>
</dbReference>
<dbReference type="Proteomes" id="UP001217485">
    <property type="component" value="Unassembled WGS sequence"/>
</dbReference>
<evidence type="ECO:0000313" key="2">
    <source>
        <dbReference type="EMBL" id="MDC0679042.1"/>
    </source>
</evidence>
<keyword evidence="3" id="KW-1185">Reference proteome</keyword>
<reference evidence="2 3" key="1">
    <citation type="submission" date="2023-01" db="EMBL/GenBank/DDBJ databases">
        <title>Minimal conservation of predation-associated metabolite biosynthetic gene clusters underscores biosynthetic potential of Myxococcota including descriptions for ten novel species: Archangium lansinium sp. nov., Myxococcus landrumus sp. nov., Nannocystis bai.</title>
        <authorList>
            <person name="Ahearne A."/>
            <person name="Stevens C."/>
            <person name="Dowd S."/>
        </authorList>
    </citation>
    <scope>NUCLEOTIDE SEQUENCE [LARGE SCALE GENOMIC DNA]</scope>
    <source>
        <strain evidence="2 3">WIWO2</strain>
    </source>
</reference>
<comment type="caution">
    <text evidence="2">The sequence shown here is derived from an EMBL/GenBank/DDBJ whole genome shotgun (WGS) entry which is preliminary data.</text>
</comment>
<dbReference type="RefSeq" id="WP_272095977.1">
    <property type="nucleotide sequence ID" value="NZ_JAQNDK010000002.1"/>
</dbReference>
<proteinExistence type="predicted"/>